<dbReference type="InterPro" id="IPR016032">
    <property type="entry name" value="Sig_transdc_resp-reg_C-effctor"/>
</dbReference>
<dbReference type="PANTHER" id="PTHR47429:SF2">
    <property type="entry name" value="PROTEIN TWIN LOV 1"/>
    <property type="match status" value="1"/>
</dbReference>
<sequence>MSPLAMIRDSSVAAVISDPNLADTPIVACNQAFVDLTGYAEDEVVGRNCRFLRGPDTEPELTEELRRAVREKRTTLVEILNYRKDGTPFRNAVMLAPIFGEDGALRYMLGSQHPVDEAGASAQAREAIARLSERQHDVLVRMARGLMNKQIAYEMNISERTVKMHRAALLKVLGVRTAADAIRAAVEAGL</sequence>
<dbReference type="SUPFAM" id="SSF46894">
    <property type="entry name" value="C-terminal effector domain of the bipartite response regulators"/>
    <property type="match status" value="1"/>
</dbReference>
<dbReference type="Proteomes" id="UP000197290">
    <property type="component" value="Unassembled WGS sequence"/>
</dbReference>
<name>A0A245ZL46_9SPHN</name>
<evidence type="ECO:0000259" key="5">
    <source>
        <dbReference type="PROSITE" id="PS50112"/>
    </source>
</evidence>
<dbReference type="PRINTS" id="PR00038">
    <property type="entry name" value="HTHLUXR"/>
</dbReference>
<dbReference type="EMBL" id="NBBI01000003">
    <property type="protein sequence ID" value="OWK30466.1"/>
    <property type="molecule type" value="Genomic_DNA"/>
</dbReference>
<dbReference type="GO" id="GO:0003677">
    <property type="term" value="F:DNA binding"/>
    <property type="evidence" value="ECO:0007669"/>
    <property type="project" value="InterPro"/>
</dbReference>
<dbReference type="CDD" id="cd06170">
    <property type="entry name" value="LuxR_C_like"/>
    <property type="match status" value="1"/>
</dbReference>
<keyword evidence="2" id="KW-0288">FMN</keyword>
<evidence type="ECO:0000256" key="2">
    <source>
        <dbReference type="ARBA" id="ARBA00022643"/>
    </source>
</evidence>
<dbReference type="CDD" id="cd00130">
    <property type="entry name" value="PAS"/>
    <property type="match status" value="1"/>
</dbReference>
<reference evidence="6 7" key="1">
    <citation type="submission" date="2017-03" db="EMBL/GenBank/DDBJ databases">
        <title>Genome sequence of Sphingomonas dokdonensis DSM 21029.</title>
        <authorList>
            <person name="Poehlein A."/>
            <person name="Wuebbeler J.H."/>
            <person name="Steinbuechel A."/>
            <person name="Daniel R."/>
        </authorList>
    </citation>
    <scope>NUCLEOTIDE SEQUENCE [LARGE SCALE GENOMIC DNA]</scope>
    <source>
        <strain evidence="6 7">DSM 21029</strain>
    </source>
</reference>
<dbReference type="Pfam" id="PF00196">
    <property type="entry name" value="GerE"/>
    <property type="match status" value="1"/>
</dbReference>
<dbReference type="PANTHER" id="PTHR47429">
    <property type="entry name" value="PROTEIN TWIN LOV 1"/>
    <property type="match status" value="1"/>
</dbReference>
<keyword evidence="6" id="KW-0808">Transferase</keyword>
<dbReference type="NCBIfam" id="TIGR00229">
    <property type="entry name" value="sensory_box"/>
    <property type="match status" value="1"/>
</dbReference>
<dbReference type="InterPro" id="IPR036388">
    <property type="entry name" value="WH-like_DNA-bd_sf"/>
</dbReference>
<proteinExistence type="predicted"/>
<dbReference type="InterPro" id="IPR000014">
    <property type="entry name" value="PAS"/>
</dbReference>
<dbReference type="InterPro" id="IPR000792">
    <property type="entry name" value="Tscrpt_reg_LuxR_C"/>
</dbReference>
<dbReference type="GO" id="GO:0006355">
    <property type="term" value="P:regulation of DNA-templated transcription"/>
    <property type="evidence" value="ECO:0007669"/>
    <property type="project" value="InterPro"/>
</dbReference>
<protein>
    <submittedName>
        <fullName evidence="6">Blue-light-activated histidine kinase 1</fullName>
        <ecNumber evidence="6">2.7.13.3</ecNumber>
    </submittedName>
</protein>
<keyword evidence="3" id="KW-0157">Chromophore</keyword>
<feature type="domain" description="HTH luxR-type" evidence="4">
    <location>
        <begin position="124"/>
        <end position="189"/>
    </location>
</feature>
<keyword evidence="1" id="KW-0285">Flavoprotein</keyword>
<organism evidence="6 7">
    <name type="scientific">Sphingomonas dokdonensis</name>
    <dbReference type="NCBI Taxonomy" id="344880"/>
    <lineage>
        <taxon>Bacteria</taxon>
        <taxon>Pseudomonadati</taxon>
        <taxon>Pseudomonadota</taxon>
        <taxon>Alphaproteobacteria</taxon>
        <taxon>Sphingomonadales</taxon>
        <taxon>Sphingomonadaceae</taxon>
        <taxon>Sphingomonas</taxon>
    </lineage>
</organism>
<dbReference type="SMART" id="SM00091">
    <property type="entry name" value="PAS"/>
    <property type="match status" value="1"/>
</dbReference>
<evidence type="ECO:0000313" key="7">
    <source>
        <dbReference type="Proteomes" id="UP000197290"/>
    </source>
</evidence>
<evidence type="ECO:0000256" key="3">
    <source>
        <dbReference type="ARBA" id="ARBA00022991"/>
    </source>
</evidence>
<dbReference type="Gene3D" id="3.30.450.20">
    <property type="entry name" value="PAS domain"/>
    <property type="match status" value="1"/>
</dbReference>
<evidence type="ECO:0000313" key="6">
    <source>
        <dbReference type="EMBL" id="OWK30466.1"/>
    </source>
</evidence>
<dbReference type="AlphaFoldDB" id="A0A245ZL46"/>
<evidence type="ECO:0000259" key="4">
    <source>
        <dbReference type="PROSITE" id="PS50043"/>
    </source>
</evidence>
<dbReference type="Gene3D" id="1.10.10.10">
    <property type="entry name" value="Winged helix-like DNA-binding domain superfamily/Winged helix DNA-binding domain"/>
    <property type="match status" value="1"/>
</dbReference>
<accession>A0A245ZL46</accession>
<feature type="domain" description="PAS" evidence="5">
    <location>
        <begin position="26"/>
        <end position="72"/>
    </location>
</feature>
<dbReference type="EC" id="2.7.13.3" evidence="6"/>
<keyword evidence="6" id="KW-0418">Kinase</keyword>
<dbReference type="Pfam" id="PF13426">
    <property type="entry name" value="PAS_9"/>
    <property type="match status" value="1"/>
</dbReference>
<keyword evidence="7" id="KW-1185">Reference proteome</keyword>
<comment type="caution">
    <text evidence="6">The sequence shown here is derived from an EMBL/GenBank/DDBJ whole genome shotgun (WGS) entry which is preliminary data.</text>
</comment>
<dbReference type="InterPro" id="IPR035965">
    <property type="entry name" value="PAS-like_dom_sf"/>
</dbReference>
<evidence type="ECO:0000256" key="1">
    <source>
        <dbReference type="ARBA" id="ARBA00022630"/>
    </source>
</evidence>
<gene>
    <name evidence="6" type="ORF">SPDO_21530</name>
</gene>
<dbReference type="GO" id="GO:0004673">
    <property type="term" value="F:protein histidine kinase activity"/>
    <property type="evidence" value="ECO:0007669"/>
    <property type="project" value="UniProtKB-EC"/>
</dbReference>
<dbReference type="PROSITE" id="PS50043">
    <property type="entry name" value="HTH_LUXR_2"/>
    <property type="match status" value="1"/>
</dbReference>
<dbReference type="SUPFAM" id="SSF55785">
    <property type="entry name" value="PYP-like sensor domain (PAS domain)"/>
    <property type="match status" value="1"/>
</dbReference>
<dbReference type="PROSITE" id="PS50112">
    <property type="entry name" value="PAS"/>
    <property type="match status" value="1"/>
</dbReference>
<dbReference type="RefSeq" id="WP_169716257.1">
    <property type="nucleotide sequence ID" value="NZ_NBBI01000003.1"/>
</dbReference>
<dbReference type="SMART" id="SM00421">
    <property type="entry name" value="HTH_LUXR"/>
    <property type="match status" value="1"/>
</dbReference>